<dbReference type="PANTHER" id="PTHR37171:SF1">
    <property type="entry name" value="SERINE_THREONINE-PROTEIN KINASE YRZF-RELATED"/>
    <property type="match status" value="1"/>
</dbReference>
<dbReference type="EMBL" id="BOLY01000008">
    <property type="protein sequence ID" value="GIZ48211.1"/>
    <property type="molecule type" value="Genomic_DNA"/>
</dbReference>
<feature type="compositionally biased region" description="Basic and acidic residues" evidence="1">
    <location>
        <begin position="21"/>
        <end position="81"/>
    </location>
</feature>
<feature type="region of interest" description="Disordered" evidence="1">
    <location>
        <begin position="13"/>
        <end position="81"/>
    </location>
</feature>
<reference evidence="2 3" key="1">
    <citation type="submission" date="2021-01" db="EMBL/GenBank/DDBJ databases">
        <title>Cercospora kikuchii MAFF 305040 whole genome shotgun sequence.</title>
        <authorList>
            <person name="Kashiwa T."/>
            <person name="Suzuki T."/>
        </authorList>
    </citation>
    <scope>NUCLEOTIDE SEQUENCE [LARGE SCALE GENOMIC DNA]</scope>
    <source>
        <strain evidence="2 3">MAFF 305040</strain>
    </source>
</reference>
<dbReference type="GeneID" id="68296856"/>
<name>A0A9P3FI62_9PEZI</name>
<dbReference type="AlphaFoldDB" id="A0A9P3FI62"/>
<feature type="region of interest" description="Disordered" evidence="1">
    <location>
        <begin position="741"/>
        <end position="765"/>
    </location>
</feature>
<organism evidence="2 3">
    <name type="scientific">Cercospora kikuchii</name>
    <dbReference type="NCBI Taxonomy" id="84275"/>
    <lineage>
        <taxon>Eukaryota</taxon>
        <taxon>Fungi</taxon>
        <taxon>Dikarya</taxon>
        <taxon>Ascomycota</taxon>
        <taxon>Pezizomycotina</taxon>
        <taxon>Dothideomycetes</taxon>
        <taxon>Dothideomycetidae</taxon>
        <taxon>Mycosphaerellales</taxon>
        <taxon>Mycosphaerellaceae</taxon>
        <taxon>Cercospora</taxon>
    </lineage>
</organism>
<evidence type="ECO:0000256" key="1">
    <source>
        <dbReference type="SAM" id="MobiDB-lite"/>
    </source>
</evidence>
<evidence type="ECO:0000313" key="2">
    <source>
        <dbReference type="EMBL" id="GIZ48211.1"/>
    </source>
</evidence>
<gene>
    <name evidence="2" type="ORF">CKM354_001128100</name>
</gene>
<dbReference type="PANTHER" id="PTHR37171">
    <property type="entry name" value="SERINE/THREONINE-PROTEIN KINASE YRZF-RELATED"/>
    <property type="match status" value="1"/>
</dbReference>
<dbReference type="InterPro" id="IPR011009">
    <property type="entry name" value="Kinase-like_dom_sf"/>
</dbReference>
<sequence length="777" mass="89035">MADEIARLRAELAEAQLNQEVAERRREEEQRRREEAQRKQEVAERGQQEEQRRREEERRRREEAQRGQQEERRRREEEQRRREYAEEVAATAVNQTLADFLESCHALCRKIRPVTDPSSVTRGSTTDPTSRLFPQTIALWEDFVERQQRTWAILSGIPELWREPLYPSIEACKSVEGYIDPIGSEDDLRFLQRLTVEKMVKDMHEALVRNHQSAPGLLGHGQISFENQERFRGAEMASLSDTMGELAIQRKSDQTRRNTRADQFCVLWREDGSVRPLIAIEYKAPHKLTIEEICTGLQSDIEPERDVIEQDGNGFVFLCRRLLAAVITQLFSYMIDKCVRYGYICTGEAYIFLRIPDDPTAVHFSVNIPKNDYEVDAESRLERTAVSQVFAFIQQALSEDSPGQAWIDDAKARLKRWQMEFVDVLATIPETERKSKEASEYRPRVWRKGMRRSPIRLRSQCGGQGTETTSKSDESESDGAERAASPTRGAQTRSRTARNAATRRTRGRGQQQPPPRGEHARTRIQQRAYCSHNCLLGLCQGLAIDPSCPNAIEHGPRHLSQASFLRHVRQQLATDRGSAANCCPLFIHGSRGALLKLRLDIGGYTLVAKGMGNAHRSYLEHEATVYGRLRSLQGRYVPVCCGTVELKLPYHYDGIELRHILLLSWAGESLAQLMVQYETFASIKPMCDEQAEKAYEAIRRLQVLHCDEAPRNMVYNANTGQLMILDFERSRVVERQALSELSPNRKRKLPSTQRRREKTNRGEASCIAGNFQKVSPV</sequence>
<dbReference type="Proteomes" id="UP000825890">
    <property type="component" value="Unassembled WGS sequence"/>
</dbReference>
<comment type="caution">
    <text evidence="2">The sequence shown here is derived from an EMBL/GenBank/DDBJ whole genome shotgun (WGS) entry which is preliminary data.</text>
</comment>
<dbReference type="OrthoDB" id="3647394at2759"/>
<dbReference type="InterPro" id="IPR052396">
    <property type="entry name" value="Meiotic_Drive_Suppr_Kinase"/>
</dbReference>
<proteinExistence type="predicted"/>
<evidence type="ECO:0000313" key="3">
    <source>
        <dbReference type="Proteomes" id="UP000825890"/>
    </source>
</evidence>
<accession>A0A9P3FI62</accession>
<feature type="region of interest" description="Disordered" evidence="1">
    <location>
        <begin position="452"/>
        <end position="523"/>
    </location>
</feature>
<dbReference type="SUPFAM" id="SSF56112">
    <property type="entry name" value="Protein kinase-like (PK-like)"/>
    <property type="match status" value="1"/>
</dbReference>
<protein>
    <recommendedName>
        <fullName evidence="4">Protein kinase domain-containing protein</fullName>
    </recommendedName>
</protein>
<evidence type="ECO:0008006" key="4">
    <source>
        <dbReference type="Google" id="ProtNLM"/>
    </source>
</evidence>
<dbReference type="RefSeq" id="XP_044662698.1">
    <property type="nucleotide sequence ID" value="XM_044806763.1"/>
</dbReference>
<keyword evidence="3" id="KW-1185">Reference proteome</keyword>
<feature type="compositionally biased region" description="Basic residues" evidence="1">
    <location>
        <begin position="744"/>
        <end position="758"/>
    </location>
</feature>
<feature type="compositionally biased region" description="Low complexity" evidence="1">
    <location>
        <begin position="490"/>
        <end position="500"/>
    </location>
</feature>